<accession>A0A9P6JGU5</accession>
<comment type="caution">
    <text evidence="1">The sequence shown here is derived from an EMBL/GenBank/DDBJ whole genome shotgun (WGS) entry which is preliminary data.</text>
</comment>
<name>A0A9P6JGU5_9FUNG</name>
<gene>
    <name evidence="1" type="ORF">BGZ65_008127</name>
</gene>
<keyword evidence="2" id="KW-1185">Reference proteome</keyword>
<dbReference type="AlphaFoldDB" id="A0A9P6JGU5"/>
<sequence>MSPAITEIPSPASGSAAASAKAIAISQLHDFLSGGLPDIFQWSLSRSPTAEELNGNLGNLFNAMFTHLRNTLPASEPSPDCFIFTDPGKPSVTFDELCTRVSHFVQILAQEGVSKGKSSSTKPLGPGDKVLVLASLGVEFFVGSLACMSLGATLIFLDPFMERAKMNVCIESILPITHIITNMKLTAFKKWALSRAVPALKKIPNVVEIPVNVEYQEDPCSGTEDNPDYLCSRRHNRSAHIHNRINRQSEAHSQ</sequence>
<dbReference type="OrthoDB" id="6123450at2759"/>
<protein>
    <submittedName>
        <fullName evidence="1">Uncharacterized protein</fullName>
    </submittedName>
</protein>
<dbReference type="Proteomes" id="UP000749646">
    <property type="component" value="Unassembled WGS sequence"/>
</dbReference>
<reference evidence="1" key="1">
    <citation type="journal article" date="2020" name="Fungal Divers.">
        <title>Resolving the Mortierellaceae phylogeny through synthesis of multi-gene phylogenetics and phylogenomics.</title>
        <authorList>
            <person name="Vandepol N."/>
            <person name="Liber J."/>
            <person name="Desiro A."/>
            <person name="Na H."/>
            <person name="Kennedy M."/>
            <person name="Barry K."/>
            <person name="Grigoriev I.V."/>
            <person name="Miller A.N."/>
            <person name="O'Donnell K."/>
            <person name="Stajich J.E."/>
            <person name="Bonito G."/>
        </authorList>
    </citation>
    <scope>NUCLEOTIDE SEQUENCE</scope>
    <source>
        <strain evidence="1">MES-2147</strain>
    </source>
</reference>
<dbReference type="EMBL" id="JAAAHW010004314">
    <property type="protein sequence ID" value="KAF9975736.1"/>
    <property type="molecule type" value="Genomic_DNA"/>
</dbReference>
<organism evidence="1 2">
    <name type="scientific">Modicella reniformis</name>
    <dbReference type="NCBI Taxonomy" id="1440133"/>
    <lineage>
        <taxon>Eukaryota</taxon>
        <taxon>Fungi</taxon>
        <taxon>Fungi incertae sedis</taxon>
        <taxon>Mucoromycota</taxon>
        <taxon>Mortierellomycotina</taxon>
        <taxon>Mortierellomycetes</taxon>
        <taxon>Mortierellales</taxon>
        <taxon>Mortierellaceae</taxon>
        <taxon>Modicella</taxon>
    </lineage>
</organism>
<feature type="non-terminal residue" evidence="1">
    <location>
        <position position="254"/>
    </location>
</feature>
<evidence type="ECO:0000313" key="1">
    <source>
        <dbReference type="EMBL" id="KAF9975736.1"/>
    </source>
</evidence>
<evidence type="ECO:0000313" key="2">
    <source>
        <dbReference type="Proteomes" id="UP000749646"/>
    </source>
</evidence>
<dbReference type="SUPFAM" id="SSF56801">
    <property type="entry name" value="Acetyl-CoA synthetase-like"/>
    <property type="match status" value="1"/>
</dbReference>
<proteinExistence type="predicted"/>
<dbReference type="Gene3D" id="3.40.50.980">
    <property type="match status" value="1"/>
</dbReference>